<accession>A0AAE4JYF0</accession>
<comment type="similarity">
    <text evidence="3 9">Belongs to the peptidase S26 family.</text>
</comment>
<dbReference type="EMBL" id="JAVMIP010000022">
    <property type="protein sequence ID" value="MDS3862123.1"/>
    <property type="molecule type" value="Genomic_DNA"/>
</dbReference>
<keyword evidence="6 8" id="KW-0378">Hydrolase</keyword>
<dbReference type="GO" id="GO:0005886">
    <property type="term" value="C:plasma membrane"/>
    <property type="evidence" value="ECO:0007669"/>
    <property type="project" value="UniProtKB-SubCell"/>
</dbReference>
<dbReference type="AlphaFoldDB" id="A0AAE4JYF0"/>
<dbReference type="InterPro" id="IPR019756">
    <property type="entry name" value="Pept_S26A_signal_pept_1_Ser-AS"/>
</dbReference>
<evidence type="ECO:0000256" key="9">
    <source>
        <dbReference type="RuleBase" id="RU362042"/>
    </source>
</evidence>
<dbReference type="GO" id="GO:0006465">
    <property type="term" value="P:signal peptide processing"/>
    <property type="evidence" value="ECO:0007669"/>
    <property type="project" value="InterPro"/>
</dbReference>
<evidence type="ECO:0000256" key="2">
    <source>
        <dbReference type="ARBA" id="ARBA00004401"/>
    </source>
</evidence>
<keyword evidence="8" id="KW-0812">Transmembrane</keyword>
<evidence type="ECO:0000256" key="1">
    <source>
        <dbReference type="ARBA" id="ARBA00000677"/>
    </source>
</evidence>
<sequence>MTSHNSSSLWQRLWQAQKGNLLLILIALGLALLLRFWVAESRYIPSESMEPTLWPGDRIVVEKISYYQRSPKAGDIVVFQPPPYLQAFGYKPDQAFIKRVIGLPGQVVQVHQGRVYVDGLPLPEPYIAEPPNYELPPVRVPEHSLFVMGDNRNNSNDSHVWGFLPENSLLGRAAFCYWPLEHWGPIQSTIEARLETLPGDSG</sequence>
<gene>
    <name evidence="11" type="primary">lepB</name>
    <name evidence="11" type="ORF">RIF25_15070</name>
</gene>
<feature type="active site" evidence="7">
    <location>
        <position position="98"/>
    </location>
</feature>
<dbReference type="InterPro" id="IPR019758">
    <property type="entry name" value="Pept_S26A_signal_pept_1_CS"/>
</dbReference>
<evidence type="ECO:0000256" key="6">
    <source>
        <dbReference type="ARBA" id="ARBA00022801"/>
    </source>
</evidence>
<dbReference type="CDD" id="cd06530">
    <property type="entry name" value="S26_SPase_I"/>
    <property type="match status" value="1"/>
</dbReference>
<dbReference type="InterPro" id="IPR000223">
    <property type="entry name" value="Pept_S26A_signal_pept_1"/>
</dbReference>
<keyword evidence="8" id="KW-0472">Membrane</keyword>
<evidence type="ECO:0000256" key="4">
    <source>
        <dbReference type="ARBA" id="ARBA00013208"/>
    </source>
</evidence>
<dbReference type="PROSITE" id="PS00501">
    <property type="entry name" value="SPASE_I_1"/>
    <property type="match status" value="1"/>
</dbReference>
<feature type="transmembrane region" description="Helical" evidence="8">
    <location>
        <begin position="21"/>
        <end position="38"/>
    </location>
</feature>
<dbReference type="RefSeq" id="WP_322879335.1">
    <property type="nucleotide sequence ID" value="NZ_JAVMIP010000022.1"/>
</dbReference>
<comment type="caution">
    <text evidence="11">The sequence shown here is derived from an EMBL/GenBank/DDBJ whole genome shotgun (WGS) entry which is preliminary data.</text>
</comment>
<proteinExistence type="inferred from homology"/>
<evidence type="ECO:0000256" key="5">
    <source>
        <dbReference type="ARBA" id="ARBA00022670"/>
    </source>
</evidence>
<comment type="subcellular location">
    <subcellularLocation>
        <location evidence="2">Cell membrane</location>
        <topology evidence="2">Single-pass type II membrane protein</topology>
    </subcellularLocation>
    <subcellularLocation>
        <location evidence="9">Membrane</location>
        <topology evidence="9">Single-pass type II membrane protein</topology>
    </subcellularLocation>
</comment>
<dbReference type="InterPro" id="IPR019533">
    <property type="entry name" value="Peptidase_S26"/>
</dbReference>
<protein>
    <recommendedName>
        <fullName evidence="4 8">Signal peptidase I</fullName>
        <ecNumber evidence="4 8">3.4.21.89</ecNumber>
    </recommendedName>
</protein>
<dbReference type="NCBIfam" id="TIGR02227">
    <property type="entry name" value="sigpep_I_bact"/>
    <property type="match status" value="1"/>
</dbReference>
<reference evidence="12" key="1">
    <citation type="submission" date="2023-07" db="EMBL/GenBank/DDBJ databases">
        <authorList>
            <person name="Luz R."/>
            <person name="Cordeiro R."/>
            <person name="Fonseca A."/>
            <person name="Goncalves V."/>
        </authorList>
    </citation>
    <scope>NUCLEOTIDE SEQUENCE [LARGE SCALE GENOMIC DNA]</scope>
    <source>
        <strain evidence="12">BACA0444</strain>
    </source>
</reference>
<evidence type="ECO:0000313" key="12">
    <source>
        <dbReference type="Proteomes" id="UP001268256"/>
    </source>
</evidence>
<feature type="domain" description="Peptidase S26" evidence="10">
    <location>
        <begin position="21"/>
        <end position="178"/>
    </location>
</feature>
<dbReference type="PROSITE" id="PS00760">
    <property type="entry name" value="SPASE_I_2"/>
    <property type="match status" value="1"/>
</dbReference>
<dbReference type="Proteomes" id="UP001268256">
    <property type="component" value="Unassembled WGS sequence"/>
</dbReference>
<evidence type="ECO:0000313" key="11">
    <source>
        <dbReference type="EMBL" id="MDS3862123.1"/>
    </source>
</evidence>
<dbReference type="PRINTS" id="PR00727">
    <property type="entry name" value="LEADERPTASE"/>
</dbReference>
<evidence type="ECO:0000256" key="3">
    <source>
        <dbReference type="ARBA" id="ARBA00009370"/>
    </source>
</evidence>
<dbReference type="Gene3D" id="2.10.109.10">
    <property type="entry name" value="Umud Fragment, subunit A"/>
    <property type="match status" value="1"/>
</dbReference>
<dbReference type="InterPro" id="IPR019757">
    <property type="entry name" value="Pept_S26A_signal_pept_1_Lys-AS"/>
</dbReference>
<keyword evidence="12" id="KW-1185">Reference proteome</keyword>
<dbReference type="GO" id="GO:0004252">
    <property type="term" value="F:serine-type endopeptidase activity"/>
    <property type="evidence" value="ECO:0007669"/>
    <property type="project" value="InterPro"/>
</dbReference>
<dbReference type="EC" id="3.4.21.89" evidence="4 8"/>
<evidence type="ECO:0000259" key="10">
    <source>
        <dbReference type="Pfam" id="PF10502"/>
    </source>
</evidence>
<dbReference type="GO" id="GO:0009003">
    <property type="term" value="F:signal peptidase activity"/>
    <property type="evidence" value="ECO:0007669"/>
    <property type="project" value="UniProtKB-EC"/>
</dbReference>
<evidence type="ECO:0000256" key="7">
    <source>
        <dbReference type="PIRSR" id="PIRSR600223-1"/>
    </source>
</evidence>
<dbReference type="InterPro" id="IPR036286">
    <property type="entry name" value="LexA/Signal_pep-like_sf"/>
</dbReference>
<comment type="catalytic activity">
    <reaction evidence="1 8">
        <text>Cleavage of hydrophobic, N-terminal signal or leader sequences from secreted and periplasmic proteins.</text>
        <dbReference type="EC" id="3.4.21.89"/>
    </reaction>
</comment>
<dbReference type="SUPFAM" id="SSF51306">
    <property type="entry name" value="LexA/Signal peptidase"/>
    <property type="match status" value="1"/>
</dbReference>
<feature type="active site" evidence="7">
    <location>
        <position position="48"/>
    </location>
</feature>
<dbReference type="PROSITE" id="PS00761">
    <property type="entry name" value="SPASE_I_3"/>
    <property type="match status" value="1"/>
</dbReference>
<dbReference type="Pfam" id="PF10502">
    <property type="entry name" value="Peptidase_S26"/>
    <property type="match status" value="1"/>
</dbReference>
<dbReference type="PANTHER" id="PTHR43390:SF1">
    <property type="entry name" value="CHLOROPLAST PROCESSING PEPTIDASE"/>
    <property type="match status" value="1"/>
</dbReference>
<keyword evidence="8" id="KW-1133">Transmembrane helix</keyword>
<organism evidence="11 12">
    <name type="scientific">Pseudocalidococcus azoricus BACA0444</name>
    <dbReference type="NCBI Taxonomy" id="2918990"/>
    <lineage>
        <taxon>Bacteria</taxon>
        <taxon>Bacillati</taxon>
        <taxon>Cyanobacteriota</taxon>
        <taxon>Cyanophyceae</taxon>
        <taxon>Acaryochloridales</taxon>
        <taxon>Thermosynechococcaceae</taxon>
        <taxon>Pseudocalidococcus</taxon>
        <taxon>Pseudocalidococcus azoricus</taxon>
    </lineage>
</organism>
<keyword evidence="5 8" id="KW-0645">Protease</keyword>
<name>A0AAE4JYF0_9CYAN</name>
<dbReference type="PANTHER" id="PTHR43390">
    <property type="entry name" value="SIGNAL PEPTIDASE I"/>
    <property type="match status" value="1"/>
</dbReference>
<evidence type="ECO:0000256" key="8">
    <source>
        <dbReference type="RuleBase" id="RU003993"/>
    </source>
</evidence>